<dbReference type="GO" id="GO:0004671">
    <property type="term" value="F:protein C-terminal S-isoprenylcysteine carboxyl O-methyltransferase activity"/>
    <property type="evidence" value="ECO:0007669"/>
    <property type="project" value="InterPro"/>
</dbReference>
<keyword evidence="2 5" id="KW-0812">Transmembrane</keyword>
<evidence type="ECO:0000256" key="1">
    <source>
        <dbReference type="ARBA" id="ARBA00004141"/>
    </source>
</evidence>
<feature type="transmembrane region" description="Helical" evidence="5">
    <location>
        <begin position="278"/>
        <end position="295"/>
    </location>
</feature>
<feature type="transmembrane region" description="Helical" evidence="5">
    <location>
        <begin position="146"/>
        <end position="168"/>
    </location>
</feature>
<protein>
    <submittedName>
        <fullName evidence="6">GTP-binding protein EngA</fullName>
    </submittedName>
</protein>
<proteinExistence type="predicted"/>
<gene>
    <name evidence="6" type="ORF">MGWOODY_Smn2691</name>
</gene>
<evidence type="ECO:0000256" key="4">
    <source>
        <dbReference type="ARBA" id="ARBA00023136"/>
    </source>
</evidence>
<evidence type="ECO:0000256" key="2">
    <source>
        <dbReference type="ARBA" id="ARBA00022692"/>
    </source>
</evidence>
<accession>A0A160TJJ3</accession>
<feature type="transmembrane region" description="Helical" evidence="5">
    <location>
        <begin position="69"/>
        <end position="88"/>
    </location>
</feature>
<keyword evidence="3 5" id="KW-1133">Transmembrane helix</keyword>
<organism evidence="6">
    <name type="scientific">hydrothermal vent metagenome</name>
    <dbReference type="NCBI Taxonomy" id="652676"/>
    <lineage>
        <taxon>unclassified sequences</taxon>
        <taxon>metagenomes</taxon>
        <taxon>ecological metagenomes</taxon>
    </lineage>
</organism>
<feature type="transmembrane region" description="Helical" evidence="5">
    <location>
        <begin position="206"/>
        <end position="225"/>
    </location>
</feature>
<evidence type="ECO:0000313" key="6">
    <source>
        <dbReference type="EMBL" id="CUS44017.1"/>
    </source>
</evidence>
<sequence length="452" mass="50095">MAARGLSFTACLPFPRYSRAMFHDTSLVTAAKADPRPRSAVSTGVGLAGLAGLLTWVGIARWIGMDGPYAALVNVAACALPMILWSLFVDKVHRNPTTGLDWSAAKPWRETIDVSLTKLAGLWLTWAGIALIYGTGRFYWEGDFAFAMGCFGVAAPVLFVASIPYIIWLDRYAVEPKDGCWSLGAWLMGLNEPIDREAIYNHLRSWGVKAFFTAFMVAIVPGGFGEFIRADTSRLLHDPVALANWLITFMFTIDVAFATVGYIVALRPLDSHIRTANPYAAGWMAALICYPPFILMSDGGPLDYHIGTADWTHWFQGHPLLLSLVGAVLVGLTAIYAWATIAFGFRFSNLTHRGILTHGPYAFSRHPAYLSKNLFWWISTIPFLTTGSFVDAARAVLLMCAVSGVYYWRAKTEERHLGLDPAYRDYSDWMARNAMVPRFIGWMLGRPAPVRD</sequence>
<feature type="transmembrane region" description="Helical" evidence="5">
    <location>
        <begin position="245"/>
        <end position="266"/>
    </location>
</feature>
<comment type="subcellular location">
    <subcellularLocation>
        <location evidence="1">Membrane</location>
        <topology evidence="1">Multi-pass membrane protein</topology>
    </subcellularLocation>
</comment>
<dbReference type="Gene3D" id="1.20.120.1630">
    <property type="match status" value="1"/>
</dbReference>
<feature type="transmembrane region" description="Helical" evidence="5">
    <location>
        <begin position="40"/>
        <end position="63"/>
    </location>
</feature>
<feature type="transmembrane region" description="Helical" evidence="5">
    <location>
        <begin position="119"/>
        <end position="140"/>
    </location>
</feature>
<dbReference type="AlphaFoldDB" id="A0A160TJJ3"/>
<evidence type="ECO:0000256" key="5">
    <source>
        <dbReference type="SAM" id="Phobius"/>
    </source>
</evidence>
<dbReference type="InterPro" id="IPR007269">
    <property type="entry name" value="ICMT_MeTrfase"/>
</dbReference>
<keyword evidence="4 5" id="KW-0472">Membrane</keyword>
<reference evidence="6" key="1">
    <citation type="submission" date="2015-10" db="EMBL/GenBank/DDBJ databases">
        <authorList>
            <person name="Gilbert D.G."/>
        </authorList>
    </citation>
    <scope>NUCLEOTIDE SEQUENCE</scope>
</reference>
<dbReference type="GO" id="GO:0016020">
    <property type="term" value="C:membrane"/>
    <property type="evidence" value="ECO:0007669"/>
    <property type="project" value="UniProtKB-SubCell"/>
</dbReference>
<name>A0A160TJJ3_9ZZZZ</name>
<feature type="transmembrane region" description="Helical" evidence="5">
    <location>
        <begin position="320"/>
        <end position="345"/>
    </location>
</feature>
<evidence type="ECO:0000256" key="3">
    <source>
        <dbReference type="ARBA" id="ARBA00022989"/>
    </source>
</evidence>
<dbReference type="EMBL" id="CZQE01000103">
    <property type="protein sequence ID" value="CUS44017.1"/>
    <property type="molecule type" value="Genomic_DNA"/>
</dbReference>
<dbReference type="Pfam" id="PF04140">
    <property type="entry name" value="ICMT"/>
    <property type="match status" value="1"/>
</dbReference>